<dbReference type="InterPro" id="IPR019060">
    <property type="entry name" value="DUF2382"/>
</dbReference>
<accession>A0ABW3SVH2</accession>
<dbReference type="PANTHER" id="PTHR38463">
    <property type="entry name" value="STRESS RESPONSE PROTEIN YSNF"/>
    <property type="match status" value="1"/>
</dbReference>
<comment type="caution">
    <text evidence="2">The sequence shown here is derived from an EMBL/GenBank/DDBJ whole genome shotgun (WGS) entry which is preliminary data.</text>
</comment>
<dbReference type="PANTHER" id="PTHR38463:SF1">
    <property type="entry name" value="STRESS RESPONSE PROTEIN YSNF"/>
    <property type="match status" value="1"/>
</dbReference>
<dbReference type="RefSeq" id="WP_377533068.1">
    <property type="nucleotide sequence ID" value="NZ_JBHTLD010000450.1"/>
</dbReference>
<dbReference type="Pfam" id="PF09557">
    <property type="entry name" value="DUF2382"/>
    <property type="match status" value="1"/>
</dbReference>
<evidence type="ECO:0000313" key="2">
    <source>
        <dbReference type="EMBL" id="MFD1188872.1"/>
    </source>
</evidence>
<gene>
    <name evidence="2" type="ORF">ACFQ2O_21865</name>
</gene>
<reference evidence="3" key="1">
    <citation type="journal article" date="2019" name="Int. J. Syst. Evol. Microbiol.">
        <title>The Global Catalogue of Microorganisms (GCM) 10K type strain sequencing project: providing services to taxonomists for standard genome sequencing and annotation.</title>
        <authorList>
            <consortium name="The Broad Institute Genomics Platform"/>
            <consortium name="The Broad Institute Genome Sequencing Center for Infectious Disease"/>
            <person name="Wu L."/>
            <person name="Ma J."/>
        </authorList>
    </citation>
    <scope>NUCLEOTIDE SEQUENCE [LARGE SCALE GENOMIC DNA]</scope>
    <source>
        <strain evidence="3">JCM 31319</strain>
    </source>
</reference>
<feature type="domain" description="DUF2382" evidence="1">
    <location>
        <begin position="129"/>
        <end position="239"/>
    </location>
</feature>
<sequence>MSHTVVGVFETSNEAQTALQQLTSSGFMRENIDIAPQATTGTSEQHADDDSIGSFFSNLFGGDDKSRSYSNYARTGAIVTVHAKSAQEAERAADILDDFGAVNLDERASGTTAATDTTRTASTSTDSTIPVIEEEMQVGKRTVETGGVRIRSRIIERPIEEHLRLREEHVHVERNPVNRAATERDLSGFKNGEIEMTEHAEVPIVNKDTRVVEEVNIGMDVEEHDESIRGTVRKTDVEVDHLTEEELRRRRTEGDRSGL</sequence>
<protein>
    <submittedName>
        <fullName evidence="2">YsnF/AvaK domain-containing protein</fullName>
    </submittedName>
</protein>
<evidence type="ECO:0000259" key="1">
    <source>
        <dbReference type="Pfam" id="PF09557"/>
    </source>
</evidence>
<dbReference type="EMBL" id="JBHTLD010000450">
    <property type="protein sequence ID" value="MFD1188872.1"/>
    <property type="molecule type" value="Genomic_DNA"/>
</dbReference>
<evidence type="ECO:0000313" key="3">
    <source>
        <dbReference type="Proteomes" id="UP001597094"/>
    </source>
</evidence>
<organism evidence="2 3">
    <name type="scientific">Pontibacter rugosus</name>
    <dbReference type="NCBI Taxonomy" id="1745966"/>
    <lineage>
        <taxon>Bacteria</taxon>
        <taxon>Pseudomonadati</taxon>
        <taxon>Bacteroidota</taxon>
        <taxon>Cytophagia</taxon>
        <taxon>Cytophagales</taxon>
        <taxon>Hymenobacteraceae</taxon>
        <taxon>Pontibacter</taxon>
    </lineage>
</organism>
<keyword evidence="3" id="KW-1185">Reference proteome</keyword>
<proteinExistence type="predicted"/>
<dbReference type="Proteomes" id="UP001597094">
    <property type="component" value="Unassembled WGS sequence"/>
</dbReference>
<name>A0ABW3SVH2_9BACT</name>
<dbReference type="InterPro" id="IPR052967">
    <property type="entry name" value="Stress_Response_Assoc"/>
</dbReference>